<protein>
    <recommendedName>
        <fullName evidence="4">Methyltransferase type 11 domain-containing protein</fullName>
    </recommendedName>
</protein>
<keyword evidence="1" id="KW-0175">Coiled coil</keyword>
<organism evidence="2 3">
    <name type="scientific">Spiribacter curvatus</name>
    <dbReference type="NCBI Taxonomy" id="1335757"/>
    <lineage>
        <taxon>Bacteria</taxon>
        <taxon>Pseudomonadati</taxon>
        <taxon>Pseudomonadota</taxon>
        <taxon>Gammaproteobacteria</taxon>
        <taxon>Chromatiales</taxon>
        <taxon>Ectothiorhodospiraceae</taxon>
        <taxon>Spiribacter</taxon>
    </lineage>
</organism>
<feature type="coiled-coil region" evidence="1">
    <location>
        <begin position="283"/>
        <end position="310"/>
    </location>
</feature>
<proteinExistence type="predicted"/>
<evidence type="ECO:0000313" key="3">
    <source>
        <dbReference type="Proteomes" id="UP000017640"/>
    </source>
</evidence>
<dbReference type="RefSeq" id="WP_023367998.1">
    <property type="nucleotide sequence ID" value="NC_022664.1"/>
</dbReference>
<evidence type="ECO:0000256" key="1">
    <source>
        <dbReference type="SAM" id="Coils"/>
    </source>
</evidence>
<dbReference type="InterPro" id="IPR029063">
    <property type="entry name" value="SAM-dependent_MTases_sf"/>
</dbReference>
<dbReference type="SUPFAM" id="SSF53335">
    <property type="entry name" value="S-adenosyl-L-methionine-dependent methyltransferases"/>
    <property type="match status" value="1"/>
</dbReference>
<gene>
    <name evidence="2" type="ORF">SPICUR_08465</name>
</gene>
<name>U5T5T1_9GAMM</name>
<dbReference type="Gene3D" id="3.40.50.150">
    <property type="entry name" value="Vaccinia Virus protein VP39"/>
    <property type="match status" value="1"/>
</dbReference>
<evidence type="ECO:0008006" key="4">
    <source>
        <dbReference type="Google" id="ProtNLM"/>
    </source>
</evidence>
<dbReference type="KEGG" id="spiu:SPICUR_08465"/>
<dbReference type="PATRIC" id="fig|1335757.3.peg.1652"/>
<accession>U5T5T1</accession>
<evidence type="ECO:0000313" key="2">
    <source>
        <dbReference type="EMBL" id="AGY92621.1"/>
    </source>
</evidence>
<dbReference type="HOGENOM" id="CLU_030796_1_0_6"/>
<dbReference type="Pfam" id="PF13489">
    <property type="entry name" value="Methyltransf_23"/>
    <property type="match status" value="1"/>
</dbReference>
<dbReference type="OrthoDB" id="9801609at2"/>
<keyword evidence="3" id="KW-1185">Reference proteome</keyword>
<dbReference type="AlphaFoldDB" id="U5T5T1"/>
<dbReference type="STRING" id="1335757.SPICUR_08465"/>
<dbReference type="EMBL" id="CP005990">
    <property type="protein sequence ID" value="AGY92621.1"/>
    <property type="molecule type" value="Genomic_DNA"/>
</dbReference>
<reference evidence="2 3" key="1">
    <citation type="journal article" date="2013" name="BMC Genomics">
        <title>Genomes of "Spiribacter", a streamlined, successful halophilic bacterium.</title>
        <authorList>
            <person name="Lopez-Perez M."/>
            <person name="Ghai R."/>
            <person name="Leon M.J."/>
            <person name="Rodriguez-Olmos A."/>
            <person name="Copa-Patino J.L."/>
            <person name="Soliveri J."/>
            <person name="Sanchez-Porro C."/>
            <person name="Ventosa A."/>
            <person name="Rodriguez-Valera F."/>
        </authorList>
    </citation>
    <scope>NUCLEOTIDE SEQUENCE [LARGE SCALE GENOMIC DNA]</scope>
    <source>
        <strain evidence="2 3">UAH-SP71</strain>
    </source>
</reference>
<dbReference type="Proteomes" id="UP000017640">
    <property type="component" value="Chromosome"/>
</dbReference>
<sequence length="412" mass="46598">MTDASLFYRRFEDRYRGSRELILERLRGYTPYLKVLKRRHGKAAQALDLGCGRGEWLEVLGEVGLEGRGVDLDAGMLSACEERGFNAEYGDAIAALRSCEEGSLALVSGFHIAEHLEFDVLRELIAEAYRALARGGMLILETPNPENLRVTAVDFYMDPTHQNPLPPRLLAFAVEFYGFDPCHILRLQEPSIAHDAPFPSASEIYNCASPDFAVLAGKGWSVTMRERIGAAADQHAGITAELLMRRRDAAQRSQRQQVDQRIDGLACQVEADRLAAQQQFSSLKIELQKQEQLSEELAGLSDRLNALYDSRSWKITAPLRATSQRLRVGRSKIKGVILRIISQLARSGRLRSFLYRHDRVERRVRRVIRALGIEQRLRDAIAERSCHAMTNNNAGIARHAQYVSRRLKRKFE</sequence>
<dbReference type="PANTHER" id="PTHR43861">
    <property type="entry name" value="TRANS-ACONITATE 2-METHYLTRANSFERASE-RELATED"/>
    <property type="match status" value="1"/>
</dbReference>
<dbReference type="eggNOG" id="COG2226">
    <property type="taxonomic scope" value="Bacteria"/>
</dbReference>
<dbReference type="CDD" id="cd02440">
    <property type="entry name" value="AdoMet_MTases"/>
    <property type="match status" value="1"/>
</dbReference>